<dbReference type="SUPFAM" id="SSF55785">
    <property type="entry name" value="PYP-like sensor domain (PAS domain)"/>
    <property type="match status" value="1"/>
</dbReference>
<dbReference type="InterPro" id="IPR003661">
    <property type="entry name" value="HisK_dim/P_dom"/>
</dbReference>
<dbReference type="SMART" id="SM00448">
    <property type="entry name" value="REC"/>
    <property type="match status" value="1"/>
</dbReference>
<feature type="region of interest" description="Disordered" evidence="7">
    <location>
        <begin position="1"/>
        <end position="23"/>
    </location>
</feature>
<evidence type="ECO:0000259" key="9">
    <source>
        <dbReference type="PROSITE" id="PS50110"/>
    </source>
</evidence>
<dbReference type="PANTHER" id="PTHR43047:SF72">
    <property type="entry name" value="OSMOSENSING HISTIDINE PROTEIN KINASE SLN1"/>
    <property type="match status" value="1"/>
</dbReference>
<dbReference type="GO" id="GO:0009927">
    <property type="term" value="F:histidine phosphotransfer kinase activity"/>
    <property type="evidence" value="ECO:0007669"/>
    <property type="project" value="TreeGrafter"/>
</dbReference>
<proteinExistence type="predicted"/>
<dbReference type="InterPro" id="IPR000014">
    <property type="entry name" value="PAS"/>
</dbReference>
<keyword evidence="12" id="KW-1185">Reference proteome</keyword>
<dbReference type="InterPro" id="IPR001610">
    <property type="entry name" value="PAC"/>
</dbReference>
<dbReference type="Pfam" id="PF08447">
    <property type="entry name" value="PAS_3"/>
    <property type="match status" value="1"/>
</dbReference>
<dbReference type="InterPro" id="IPR036890">
    <property type="entry name" value="HATPase_C_sf"/>
</dbReference>
<dbReference type="InterPro" id="IPR004358">
    <property type="entry name" value="Sig_transdc_His_kin-like_C"/>
</dbReference>
<dbReference type="InterPro" id="IPR001789">
    <property type="entry name" value="Sig_transdc_resp-reg_receiver"/>
</dbReference>
<dbReference type="OrthoDB" id="10266508at2759"/>
<dbReference type="InterPro" id="IPR013655">
    <property type="entry name" value="PAS_fold_3"/>
</dbReference>
<evidence type="ECO:0000256" key="5">
    <source>
        <dbReference type="ARBA" id="ARBA00022777"/>
    </source>
</evidence>
<comment type="caution">
    <text evidence="11">The sequence shown here is derived from an EMBL/GenBank/DDBJ whole genome shotgun (WGS) entry which is preliminary data.</text>
</comment>
<dbReference type="PROSITE" id="PS50110">
    <property type="entry name" value="RESPONSE_REGULATORY"/>
    <property type="match status" value="1"/>
</dbReference>
<dbReference type="STRING" id="106004.A0A1Y2FY43"/>
<dbReference type="Pfam" id="PF00072">
    <property type="entry name" value="Response_reg"/>
    <property type="match status" value="1"/>
</dbReference>
<evidence type="ECO:0000313" key="11">
    <source>
        <dbReference type="EMBL" id="ORY88979.1"/>
    </source>
</evidence>
<feature type="compositionally biased region" description="Polar residues" evidence="7">
    <location>
        <begin position="755"/>
        <end position="774"/>
    </location>
</feature>
<evidence type="ECO:0000256" key="6">
    <source>
        <dbReference type="PROSITE-ProRule" id="PRU00169"/>
    </source>
</evidence>
<comment type="catalytic activity">
    <reaction evidence="1">
        <text>ATP + protein L-histidine = ADP + protein N-phospho-L-histidine.</text>
        <dbReference type="EC" id="2.7.13.3"/>
    </reaction>
</comment>
<dbReference type="InterPro" id="IPR036097">
    <property type="entry name" value="HisK_dim/P_sf"/>
</dbReference>
<dbReference type="Proteomes" id="UP000193467">
    <property type="component" value="Unassembled WGS sequence"/>
</dbReference>
<dbReference type="PRINTS" id="PR00344">
    <property type="entry name" value="BCTRLSENSOR"/>
</dbReference>
<dbReference type="EMBL" id="MCGR01000007">
    <property type="protein sequence ID" value="ORY88979.1"/>
    <property type="molecule type" value="Genomic_DNA"/>
</dbReference>
<dbReference type="InterPro" id="IPR000700">
    <property type="entry name" value="PAS-assoc_C"/>
</dbReference>
<dbReference type="GO" id="GO:0005886">
    <property type="term" value="C:plasma membrane"/>
    <property type="evidence" value="ECO:0007669"/>
    <property type="project" value="TreeGrafter"/>
</dbReference>
<dbReference type="Pfam" id="PF02518">
    <property type="entry name" value="HATPase_c"/>
    <property type="match status" value="1"/>
</dbReference>
<dbReference type="InterPro" id="IPR035965">
    <property type="entry name" value="PAS-like_dom_sf"/>
</dbReference>
<dbReference type="Pfam" id="PF00512">
    <property type="entry name" value="HisKA"/>
    <property type="match status" value="1"/>
</dbReference>
<dbReference type="PROSITE" id="PS50109">
    <property type="entry name" value="HIS_KIN"/>
    <property type="match status" value="1"/>
</dbReference>
<evidence type="ECO:0000259" key="8">
    <source>
        <dbReference type="PROSITE" id="PS50109"/>
    </source>
</evidence>
<evidence type="ECO:0000259" key="10">
    <source>
        <dbReference type="PROSITE" id="PS50113"/>
    </source>
</evidence>
<dbReference type="GO" id="GO:0000155">
    <property type="term" value="F:phosphorelay sensor kinase activity"/>
    <property type="evidence" value="ECO:0007669"/>
    <property type="project" value="InterPro"/>
</dbReference>
<dbReference type="SMART" id="SM00086">
    <property type="entry name" value="PAC"/>
    <property type="match status" value="1"/>
</dbReference>
<dbReference type="PANTHER" id="PTHR43047">
    <property type="entry name" value="TWO-COMPONENT HISTIDINE PROTEIN KINASE"/>
    <property type="match status" value="1"/>
</dbReference>
<dbReference type="InterPro" id="IPR005467">
    <property type="entry name" value="His_kinase_dom"/>
</dbReference>
<gene>
    <name evidence="11" type="ORF">BCR35DRAFT_350494</name>
</gene>
<keyword evidence="4" id="KW-0808">Transferase</keyword>
<feature type="domain" description="Histidine kinase" evidence="8">
    <location>
        <begin position="519"/>
        <end position="721"/>
    </location>
</feature>
<dbReference type="SUPFAM" id="SSF47384">
    <property type="entry name" value="Homodimeric domain of signal transducing histidine kinase"/>
    <property type="match status" value="1"/>
</dbReference>
<dbReference type="Gene3D" id="1.10.287.130">
    <property type="match status" value="1"/>
</dbReference>
<reference evidence="11 12" key="1">
    <citation type="submission" date="2016-07" db="EMBL/GenBank/DDBJ databases">
        <title>Pervasive Adenine N6-methylation of Active Genes in Fungi.</title>
        <authorList>
            <consortium name="DOE Joint Genome Institute"/>
            <person name="Mondo S.J."/>
            <person name="Dannebaum R.O."/>
            <person name="Kuo R.C."/>
            <person name="Labutti K."/>
            <person name="Haridas S."/>
            <person name="Kuo A."/>
            <person name="Salamov A."/>
            <person name="Ahrendt S.R."/>
            <person name="Lipzen A."/>
            <person name="Sullivan W."/>
            <person name="Andreopoulos W.B."/>
            <person name="Clum A."/>
            <person name="Lindquist E."/>
            <person name="Daum C."/>
            <person name="Ramamoorthy G.K."/>
            <person name="Gryganskyi A."/>
            <person name="Culley D."/>
            <person name="Magnuson J.K."/>
            <person name="James T.Y."/>
            <person name="O'Malley M.A."/>
            <person name="Stajich J.E."/>
            <person name="Spatafora J.W."/>
            <person name="Visel A."/>
            <person name="Grigoriev I.V."/>
        </authorList>
    </citation>
    <scope>NUCLEOTIDE SEQUENCE [LARGE SCALE GENOMIC DNA]</scope>
    <source>
        <strain evidence="11 12">62-1032</strain>
    </source>
</reference>
<keyword evidence="5" id="KW-0418">Kinase</keyword>
<evidence type="ECO:0000256" key="2">
    <source>
        <dbReference type="ARBA" id="ARBA00012438"/>
    </source>
</evidence>
<dbReference type="CDD" id="cd17546">
    <property type="entry name" value="REC_hyHK_CKI1_RcsC-like"/>
    <property type="match status" value="1"/>
</dbReference>
<dbReference type="Gene3D" id="3.30.450.20">
    <property type="entry name" value="PAS domain"/>
    <property type="match status" value="2"/>
</dbReference>
<dbReference type="EC" id="2.7.13.3" evidence="2"/>
<feature type="domain" description="PAC" evidence="10">
    <location>
        <begin position="309"/>
        <end position="361"/>
    </location>
</feature>
<organism evidence="11 12">
    <name type="scientific">Leucosporidium creatinivorum</name>
    <dbReference type="NCBI Taxonomy" id="106004"/>
    <lineage>
        <taxon>Eukaryota</taxon>
        <taxon>Fungi</taxon>
        <taxon>Dikarya</taxon>
        <taxon>Basidiomycota</taxon>
        <taxon>Pucciniomycotina</taxon>
        <taxon>Microbotryomycetes</taxon>
        <taxon>Leucosporidiales</taxon>
        <taxon>Leucosporidium</taxon>
    </lineage>
</organism>
<dbReference type="CDD" id="cd00130">
    <property type="entry name" value="PAS"/>
    <property type="match status" value="1"/>
</dbReference>
<keyword evidence="3 6" id="KW-0597">Phosphoprotein</keyword>
<dbReference type="SMART" id="SM00388">
    <property type="entry name" value="HisKA"/>
    <property type="match status" value="1"/>
</dbReference>
<dbReference type="AlphaFoldDB" id="A0A1Y2FY43"/>
<dbReference type="Gene3D" id="3.40.50.2300">
    <property type="match status" value="1"/>
</dbReference>
<evidence type="ECO:0000256" key="4">
    <source>
        <dbReference type="ARBA" id="ARBA00022679"/>
    </source>
</evidence>
<feature type="compositionally biased region" description="Pro residues" evidence="7">
    <location>
        <begin position="11"/>
        <end position="20"/>
    </location>
</feature>
<dbReference type="Gene3D" id="3.30.565.10">
    <property type="entry name" value="Histidine kinase-like ATPase, C-terminal domain"/>
    <property type="match status" value="2"/>
</dbReference>
<evidence type="ECO:0000313" key="12">
    <source>
        <dbReference type="Proteomes" id="UP000193467"/>
    </source>
</evidence>
<dbReference type="SUPFAM" id="SSF52172">
    <property type="entry name" value="CheY-like"/>
    <property type="match status" value="1"/>
</dbReference>
<evidence type="ECO:0000256" key="7">
    <source>
        <dbReference type="SAM" id="MobiDB-lite"/>
    </source>
</evidence>
<feature type="domain" description="Response regulatory" evidence="9">
    <location>
        <begin position="793"/>
        <end position="911"/>
    </location>
</feature>
<dbReference type="CDD" id="cd00082">
    <property type="entry name" value="HisKA"/>
    <property type="match status" value="1"/>
</dbReference>
<name>A0A1Y2FY43_9BASI</name>
<evidence type="ECO:0000256" key="1">
    <source>
        <dbReference type="ARBA" id="ARBA00000085"/>
    </source>
</evidence>
<evidence type="ECO:0000256" key="3">
    <source>
        <dbReference type="ARBA" id="ARBA00022553"/>
    </source>
</evidence>
<feature type="modified residue" description="4-aspartylphosphate" evidence="6">
    <location>
        <position position="842"/>
    </location>
</feature>
<sequence>MKRDRMGNTINPPPSPPLQQPPSFDHFSLPALSFSANDLRLTYYNSTAARILELHSNTTNCLTAADFLCEEDDHDVAGRRALVHQQLDALSVAYAEREQYSFGEGALLRYWTGPTGKRTAHHVKVACISSAASDNSPSDLGSSKNATYSLLFLRPASTHVGDSGSSSSLASSNLSAASAALISSTSSSSSAPGPSITPAQIEHLFPKEENIEAHYKTIFRRVEEKTAETALPGGGLKLPETELVRLLDELPQICFVATPEGSTEFWNRMWSEYTGLGPDPSTWISAFHPDDLPGAIAHWEERVTSKSLVHYKYRVRGNDGIYRWHLCEGRPILNAEGEIARWVATITNVENLVTAKEEALRSGEYLDAIMRSAHAVLFCVDENHKITFFSGTSYSLRPPSPGKGDGHERRDEEMVGLPIQTVCADQHLADGCRKLLAEDLDTLDVECRTPEDRIYKYTLCPLAGPEGKKTGVILVGSDVTASKASEEALRRSHLEQARLQTSEHAAQEASRVKTVFVSNMSHELRTPVAGILGLAELLVEDPTLQAEHREIVTKIQRAGEILLELIGLVLDLAKIEADELTLERKEFKIAAVVDDVRLFSILATKNRVEFVEDLGEWYEGPLFGDLLRLRQSVSNGISNAIKFSKEGSVVFRVRQESETPDQVVISFPFRQADSSTAREYGGTGLGLVITKRLVELMGGTNSLTSTLRVGSTMTITVPFEKVPLDEPRPSEPATPTEVPSSSSATAFADSPGLRHSSTTASKQGKAQNQPSTNGEIAEVLEEPERRRRSKDVKILLAEDNELIREIVIRTLSKLGFQVEAVVDGTAAVDAVKAKHYDLILMDGQMPKCDGYEATKQIRHLDNPLKRQIRIVALTASAIVGDRERCIASGMDSYLSKPVRARDLDLKIWEQLLIAERTSKGSE</sequence>
<dbReference type="InterPro" id="IPR003594">
    <property type="entry name" value="HATPase_dom"/>
</dbReference>
<protein>
    <recommendedName>
        <fullName evidence="2">histidine kinase</fullName>
        <ecNumber evidence="2">2.7.13.3</ecNumber>
    </recommendedName>
</protein>
<dbReference type="SMART" id="SM00387">
    <property type="entry name" value="HATPase_c"/>
    <property type="match status" value="1"/>
</dbReference>
<feature type="region of interest" description="Disordered" evidence="7">
    <location>
        <begin position="720"/>
        <end position="784"/>
    </location>
</feature>
<dbReference type="SUPFAM" id="SSF55874">
    <property type="entry name" value="ATPase domain of HSP90 chaperone/DNA topoisomerase II/histidine kinase"/>
    <property type="match status" value="1"/>
</dbReference>
<dbReference type="PROSITE" id="PS50113">
    <property type="entry name" value="PAC"/>
    <property type="match status" value="1"/>
</dbReference>
<dbReference type="InParanoid" id="A0A1Y2FY43"/>
<accession>A0A1Y2FY43</accession>
<dbReference type="InterPro" id="IPR011006">
    <property type="entry name" value="CheY-like_superfamily"/>
</dbReference>